<gene>
    <name evidence="2" type="ORF">SPIL2461_LOCUS5285</name>
</gene>
<evidence type="ECO:0000256" key="1">
    <source>
        <dbReference type="SAM" id="MobiDB-lite"/>
    </source>
</evidence>
<dbReference type="SUPFAM" id="SSF48371">
    <property type="entry name" value="ARM repeat"/>
    <property type="match status" value="1"/>
</dbReference>
<feature type="compositionally biased region" description="Acidic residues" evidence="1">
    <location>
        <begin position="1"/>
        <end position="13"/>
    </location>
</feature>
<dbReference type="InterPro" id="IPR016024">
    <property type="entry name" value="ARM-type_fold"/>
</dbReference>
<feature type="region of interest" description="Disordered" evidence="1">
    <location>
        <begin position="56"/>
        <end position="116"/>
    </location>
</feature>
<dbReference type="OrthoDB" id="10328945at2759"/>
<evidence type="ECO:0000313" key="3">
    <source>
        <dbReference type="Proteomes" id="UP000649617"/>
    </source>
</evidence>
<protein>
    <submittedName>
        <fullName evidence="2">Uncharacterized protein</fullName>
    </submittedName>
</protein>
<comment type="caution">
    <text evidence="2">The sequence shown here is derived from an EMBL/GenBank/DDBJ whole genome shotgun (WGS) entry which is preliminary data.</text>
</comment>
<feature type="compositionally biased region" description="Basic and acidic residues" evidence="1">
    <location>
        <begin position="61"/>
        <end position="71"/>
    </location>
</feature>
<dbReference type="EMBL" id="CAJNIZ010007391">
    <property type="protein sequence ID" value="CAE7257582.1"/>
    <property type="molecule type" value="Genomic_DNA"/>
</dbReference>
<feature type="compositionally biased region" description="Low complexity" evidence="1">
    <location>
        <begin position="183"/>
        <end position="203"/>
    </location>
</feature>
<accession>A0A812M6E7</accession>
<feature type="region of interest" description="Disordered" evidence="1">
    <location>
        <begin position="145"/>
        <end position="223"/>
    </location>
</feature>
<name>A0A812M6E7_SYMPI</name>
<dbReference type="AlphaFoldDB" id="A0A812M6E7"/>
<keyword evidence="3" id="KW-1185">Reference proteome</keyword>
<dbReference type="Proteomes" id="UP000649617">
    <property type="component" value="Unassembled WGS sequence"/>
</dbReference>
<dbReference type="Gene3D" id="1.25.10.10">
    <property type="entry name" value="Leucine-rich Repeat Variant"/>
    <property type="match status" value="1"/>
</dbReference>
<feature type="region of interest" description="Disordered" evidence="1">
    <location>
        <begin position="1"/>
        <end position="25"/>
    </location>
</feature>
<reference evidence="2" key="1">
    <citation type="submission" date="2021-02" db="EMBL/GenBank/DDBJ databases">
        <authorList>
            <person name="Dougan E. K."/>
            <person name="Rhodes N."/>
            <person name="Thang M."/>
            <person name="Chan C."/>
        </authorList>
    </citation>
    <scope>NUCLEOTIDE SEQUENCE</scope>
</reference>
<evidence type="ECO:0000313" key="2">
    <source>
        <dbReference type="EMBL" id="CAE7257582.1"/>
    </source>
</evidence>
<proteinExistence type="predicted"/>
<sequence>MQDDDEERDEDDMGKDWGSSRLQPSMEDRTFGVLSMLLLEGSENLQARATTSGYLSARWRLSKERPDDTVRGDASPKSARKRFGVQDKFGFQDASATSARGDASARGWDASPRGQDWGASIRLASITSHWRTPEERKRMPILREVTQAHADSPVSPRGGAPKSARARHGASKDPPDSGRGQPSARGRAQAGQSARGGEASARGDISSRGGASERSGQSGEEPERRHARCRCFRCCCCRGRGQDEQLGDDEFIDSEAGNGKSSRGDKDIGNVVVRLADHVFASLRNVAAHSAERRKQILGLQGEQVGVEALALFRGRDAGPSRSVAAFLRNLSEGSDGVVPLANAGFLQLAEEELDDNLGGPQVRRHILAALQNMAAQVGQSEEVFTQPASWLEMCGIASQRGLQDRDARATQQALGAMGNFAVLRAAQEL</sequence>
<dbReference type="InterPro" id="IPR011989">
    <property type="entry name" value="ARM-like"/>
</dbReference>
<organism evidence="2 3">
    <name type="scientific">Symbiodinium pilosum</name>
    <name type="common">Dinoflagellate</name>
    <dbReference type="NCBI Taxonomy" id="2952"/>
    <lineage>
        <taxon>Eukaryota</taxon>
        <taxon>Sar</taxon>
        <taxon>Alveolata</taxon>
        <taxon>Dinophyceae</taxon>
        <taxon>Suessiales</taxon>
        <taxon>Symbiodiniaceae</taxon>
        <taxon>Symbiodinium</taxon>
    </lineage>
</organism>